<proteinExistence type="predicted"/>
<dbReference type="GO" id="GO:0005976">
    <property type="term" value="P:polysaccharide metabolic process"/>
    <property type="evidence" value="ECO:0007669"/>
    <property type="project" value="TreeGrafter"/>
</dbReference>
<evidence type="ECO:0000313" key="3">
    <source>
        <dbReference type="EMBL" id="MST93566.1"/>
    </source>
</evidence>
<dbReference type="Pfam" id="PF05448">
    <property type="entry name" value="AXE1"/>
    <property type="match status" value="1"/>
</dbReference>
<dbReference type="PANTHER" id="PTHR40111">
    <property type="entry name" value="CEPHALOSPORIN-C DEACETYLASE"/>
    <property type="match status" value="1"/>
</dbReference>
<dbReference type="InterPro" id="IPR029058">
    <property type="entry name" value="AB_hydrolase_fold"/>
</dbReference>
<sequence length="109" mass="12543">MDQASVRSTLQRQGSFSHSRGLNQHQTEDAFFGRLGYIDIQWMAERLRNPVRMYTGLCDTICPPSTQFAVYNKIAAPKELVVYPDFTHEELPRAWDDILLLLLKDAQEA</sequence>
<evidence type="ECO:0000256" key="1">
    <source>
        <dbReference type="SAM" id="MobiDB-lite"/>
    </source>
</evidence>
<dbReference type="Proteomes" id="UP000431913">
    <property type="component" value="Unassembled WGS sequence"/>
</dbReference>
<dbReference type="AlphaFoldDB" id="A0A6I2U977"/>
<evidence type="ECO:0000259" key="2">
    <source>
        <dbReference type="Pfam" id="PF05448"/>
    </source>
</evidence>
<comment type="caution">
    <text evidence="3">The sequence shown here is derived from an EMBL/GenBank/DDBJ whole genome shotgun (WGS) entry which is preliminary data.</text>
</comment>
<dbReference type="GO" id="GO:0052689">
    <property type="term" value="F:carboxylic ester hydrolase activity"/>
    <property type="evidence" value="ECO:0007669"/>
    <property type="project" value="TreeGrafter"/>
</dbReference>
<feature type="region of interest" description="Disordered" evidence="1">
    <location>
        <begin position="1"/>
        <end position="22"/>
    </location>
</feature>
<feature type="domain" description="Acetyl xylan esterase" evidence="2">
    <location>
        <begin position="24"/>
        <end position="94"/>
    </location>
</feature>
<reference evidence="3 4" key="1">
    <citation type="submission" date="2019-08" db="EMBL/GenBank/DDBJ databases">
        <title>In-depth cultivation of the pig gut microbiome towards novel bacterial diversity and tailored functional studies.</title>
        <authorList>
            <person name="Wylensek D."/>
            <person name="Hitch T.C.A."/>
            <person name="Clavel T."/>
        </authorList>
    </citation>
    <scope>NUCLEOTIDE SEQUENCE [LARGE SCALE GENOMIC DNA]</scope>
    <source>
        <strain evidence="3 4">WCA3-601-WT-6J</strain>
    </source>
</reference>
<dbReference type="EMBL" id="VUNJ01000036">
    <property type="protein sequence ID" value="MST93566.1"/>
    <property type="molecule type" value="Genomic_DNA"/>
</dbReference>
<dbReference type="InterPro" id="IPR008391">
    <property type="entry name" value="AXE1_dom"/>
</dbReference>
<dbReference type="PANTHER" id="PTHR40111:SF1">
    <property type="entry name" value="CEPHALOSPORIN-C DEACETYLASE"/>
    <property type="match status" value="1"/>
</dbReference>
<dbReference type="SUPFAM" id="SSF53474">
    <property type="entry name" value="alpha/beta-Hydrolases"/>
    <property type="match status" value="1"/>
</dbReference>
<dbReference type="RefSeq" id="WP_082670814.1">
    <property type="nucleotide sequence ID" value="NZ_JANGBT010000027.1"/>
</dbReference>
<name>A0A6I2U977_9FIRM</name>
<gene>
    <name evidence="3" type="ORF">FYJ76_16775</name>
</gene>
<evidence type="ECO:0000313" key="4">
    <source>
        <dbReference type="Proteomes" id="UP000431913"/>
    </source>
</evidence>
<protein>
    <submittedName>
        <fullName evidence="3">Acetylxylan esterase</fullName>
    </submittedName>
</protein>
<organism evidence="3 4">
    <name type="scientific">Ruthenibacterium lactatiformans</name>
    <dbReference type="NCBI Taxonomy" id="1550024"/>
    <lineage>
        <taxon>Bacteria</taxon>
        <taxon>Bacillati</taxon>
        <taxon>Bacillota</taxon>
        <taxon>Clostridia</taxon>
        <taxon>Eubacteriales</taxon>
        <taxon>Oscillospiraceae</taxon>
        <taxon>Ruthenibacterium</taxon>
    </lineage>
</organism>
<accession>A0A6I2U977</accession>
<dbReference type="Gene3D" id="3.40.50.1820">
    <property type="entry name" value="alpha/beta hydrolase"/>
    <property type="match status" value="1"/>
</dbReference>
<dbReference type="InterPro" id="IPR039069">
    <property type="entry name" value="CE7"/>
</dbReference>